<feature type="transmembrane region" description="Helical" evidence="1">
    <location>
        <begin position="36"/>
        <end position="57"/>
    </location>
</feature>
<feature type="transmembrane region" description="Helical" evidence="1">
    <location>
        <begin position="93"/>
        <end position="111"/>
    </location>
</feature>
<feature type="domain" description="Peptidase M56" evidence="2">
    <location>
        <begin position="157"/>
        <end position="263"/>
    </location>
</feature>
<dbReference type="Pfam" id="PF05569">
    <property type="entry name" value="Peptidase_M56"/>
    <property type="match status" value="1"/>
</dbReference>
<evidence type="ECO:0000313" key="3">
    <source>
        <dbReference type="EMBL" id="SFC22749.1"/>
    </source>
</evidence>
<dbReference type="CDD" id="cd07341">
    <property type="entry name" value="M56_BlaR1_MecR1_like"/>
    <property type="match status" value="1"/>
</dbReference>
<dbReference type="Proteomes" id="UP000199438">
    <property type="component" value="Unassembled WGS sequence"/>
</dbReference>
<dbReference type="OrthoDB" id="1522859at2"/>
<keyword evidence="1" id="KW-1133">Transmembrane helix</keyword>
<gene>
    <name evidence="3" type="ORF">SAMN04487907_10328</name>
</gene>
<evidence type="ECO:0000256" key="1">
    <source>
        <dbReference type="SAM" id="Phobius"/>
    </source>
</evidence>
<dbReference type="InterPro" id="IPR008756">
    <property type="entry name" value="Peptidase_M56"/>
</dbReference>
<evidence type="ECO:0000313" key="4">
    <source>
        <dbReference type="Proteomes" id="UP000199438"/>
    </source>
</evidence>
<dbReference type="EMBL" id="FOKV01000003">
    <property type="protein sequence ID" value="SFC22749.1"/>
    <property type="molecule type" value="Genomic_DNA"/>
</dbReference>
<evidence type="ECO:0000259" key="2">
    <source>
        <dbReference type="Pfam" id="PF05569"/>
    </source>
</evidence>
<proteinExistence type="predicted"/>
<name>A0A1I1HF09_9FLAO</name>
<keyword evidence="1" id="KW-0812">Transmembrane</keyword>
<sequence>MEYWNYIIENFLVLAVFFAGYELFLKNSKFFKFSRFYLLFGIIISLLLPLFHYRILIELQPTEFLELGKYNTEELQQNLSNISSRDSINIETIIISIYLLISFGFFGRFLFQAFQLKRLIDAAENISVIKGVKIKQAPENQRSFSFFNYIFLNKTSEKTTKSYVLRHELIHAQQFHSLDVIFVNLVQCFLWFNPLIYFLKTRITDNLEFITDDEVTKNTRALDQKNELKNYQYQLLSSGLSPHQKMPILSFNHSSIKKRIIMLNKKSSSKLHLLKLSFLIPCLSVIFYSCNVDEVEKLDENAEFSFYFNRDTNEQELQSKVSMFNHFYKDSVTLKISDVSYLNGKLNEFTISRKFPGDTGFVQSLSMENQSKKTEFSNYISFKDHKLILKMDPSHKIEISKDTNAAFIRTKN</sequence>
<dbReference type="RefSeq" id="WP_092541617.1">
    <property type="nucleotide sequence ID" value="NZ_FOKV01000003.1"/>
</dbReference>
<reference evidence="4" key="1">
    <citation type="submission" date="2016-10" db="EMBL/GenBank/DDBJ databases">
        <authorList>
            <person name="Varghese N."/>
            <person name="Submissions S."/>
        </authorList>
    </citation>
    <scope>NUCLEOTIDE SEQUENCE [LARGE SCALE GENOMIC DNA]</scope>
    <source>
        <strain evidence="4">DSM 24499</strain>
    </source>
</reference>
<organism evidence="3 4">
    <name type="scientific">Zunongwangia mangrovi</name>
    <dbReference type="NCBI Taxonomy" id="1334022"/>
    <lineage>
        <taxon>Bacteria</taxon>
        <taxon>Pseudomonadati</taxon>
        <taxon>Bacteroidota</taxon>
        <taxon>Flavobacteriia</taxon>
        <taxon>Flavobacteriales</taxon>
        <taxon>Flavobacteriaceae</taxon>
        <taxon>Zunongwangia</taxon>
    </lineage>
</organism>
<keyword evidence="1" id="KW-0472">Membrane</keyword>
<dbReference type="STRING" id="1334022.SAMN04487907_10328"/>
<protein>
    <submittedName>
        <fullName evidence="3">BlaR1 peptidase M56</fullName>
    </submittedName>
</protein>
<keyword evidence="4" id="KW-1185">Reference proteome</keyword>
<accession>A0A1I1HF09</accession>
<feature type="transmembrane region" description="Helical" evidence="1">
    <location>
        <begin position="6"/>
        <end position="24"/>
    </location>
</feature>
<dbReference type="AlphaFoldDB" id="A0A1I1HF09"/>